<name>A0ABV0WRE3_9TELE</name>
<gene>
    <name evidence="1" type="ORF">XENORESO_004299</name>
</gene>
<dbReference type="Proteomes" id="UP001444071">
    <property type="component" value="Unassembled WGS sequence"/>
</dbReference>
<evidence type="ECO:0000313" key="2">
    <source>
        <dbReference type="Proteomes" id="UP001444071"/>
    </source>
</evidence>
<accession>A0ABV0WRE3</accession>
<dbReference type="EMBL" id="JAHRIM010061800">
    <property type="protein sequence ID" value="MEQ2271438.1"/>
    <property type="molecule type" value="Genomic_DNA"/>
</dbReference>
<sequence length="102" mass="11004">MLELGCCRGFCHEVVNVCLGEMASCGCFDVVLKAVAILETGTTSAISAKVLKSGNIYPAEVMRSQQESPNEGFPDPPSTLLQCPRGSKQLINMLIHHQVVRV</sequence>
<proteinExistence type="predicted"/>
<reference evidence="1 2" key="1">
    <citation type="submission" date="2021-06" db="EMBL/GenBank/DDBJ databases">
        <authorList>
            <person name="Palmer J.M."/>
        </authorList>
    </citation>
    <scope>NUCLEOTIDE SEQUENCE [LARGE SCALE GENOMIC DNA]</scope>
    <source>
        <strain evidence="1 2">XR_2019</strain>
        <tissue evidence="1">Muscle</tissue>
    </source>
</reference>
<organism evidence="1 2">
    <name type="scientific">Xenotaenia resolanae</name>
    <dbReference type="NCBI Taxonomy" id="208358"/>
    <lineage>
        <taxon>Eukaryota</taxon>
        <taxon>Metazoa</taxon>
        <taxon>Chordata</taxon>
        <taxon>Craniata</taxon>
        <taxon>Vertebrata</taxon>
        <taxon>Euteleostomi</taxon>
        <taxon>Actinopterygii</taxon>
        <taxon>Neopterygii</taxon>
        <taxon>Teleostei</taxon>
        <taxon>Neoteleostei</taxon>
        <taxon>Acanthomorphata</taxon>
        <taxon>Ovalentaria</taxon>
        <taxon>Atherinomorphae</taxon>
        <taxon>Cyprinodontiformes</taxon>
        <taxon>Goodeidae</taxon>
        <taxon>Xenotaenia</taxon>
    </lineage>
</organism>
<evidence type="ECO:0000313" key="1">
    <source>
        <dbReference type="EMBL" id="MEQ2271438.1"/>
    </source>
</evidence>
<keyword evidence="2" id="KW-1185">Reference proteome</keyword>
<comment type="caution">
    <text evidence="1">The sequence shown here is derived from an EMBL/GenBank/DDBJ whole genome shotgun (WGS) entry which is preliminary data.</text>
</comment>
<protein>
    <submittedName>
        <fullName evidence="1">Uncharacterized protein</fullName>
    </submittedName>
</protein>